<evidence type="ECO:0000313" key="1">
    <source>
        <dbReference type="EMBL" id="MBS7810522.1"/>
    </source>
</evidence>
<organism evidence="1 2">
    <name type="scientific">Roseococcus pinisoli</name>
    <dbReference type="NCBI Taxonomy" id="2835040"/>
    <lineage>
        <taxon>Bacteria</taxon>
        <taxon>Pseudomonadati</taxon>
        <taxon>Pseudomonadota</taxon>
        <taxon>Alphaproteobacteria</taxon>
        <taxon>Acetobacterales</taxon>
        <taxon>Roseomonadaceae</taxon>
        <taxon>Roseococcus</taxon>
    </lineage>
</organism>
<dbReference type="Proteomes" id="UP000766336">
    <property type="component" value="Unassembled WGS sequence"/>
</dbReference>
<name>A0ABS5Q9Y7_9PROT</name>
<keyword evidence="2" id="KW-1185">Reference proteome</keyword>
<reference evidence="1 2" key="1">
    <citation type="submission" date="2021-05" db="EMBL/GenBank/DDBJ databases">
        <title>Roseococcus sp. XZZS9, whole genome shotgun sequencing project.</title>
        <authorList>
            <person name="Zhao G."/>
            <person name="Shen L."/>
        </authorList>
    </citation>
    <scope>NUCLEOTIDE SEQUENCE [LARGE SCALE GENOMIC DNA]</scope>
    <source>
        <strain evidence="1 2">XZZS9</strain>
    </source>
</reference>
<accession>A0ABS5Q9Y7</accession>
<gene>
    <name evidence="1" type="ORF">KHU32_06210</name>
</gene>
<comment type="caution">
    <text evidence="1">The sequence shown here is derived from an EMBL/GenBank/DDBJ whole genome shotgun (WGS) entry which is preliminary data.</text>
</comment>
<dbReference type="RefSeq" id="WP_213669135.1">
    <property type="nucleotide sequence ID" value="NZ_JAHCDA010000001.1"/>
</dbReference>
<sequence length="105" mass="11788">MTPAAMRHAPAILQHLVEDREIASLPLTVGAVWLYLVLAMLDRAHTGYGLVEDAARLSEQVVCHRGEMETALAMLLELRLLERGVADPYLRSPFLMRLLRPSGRR</sequence>
<evidence type="ECO:0000313" key="2">
    <source>
        <dbReference type="Proteomes" id="UP000766336"/>
    </source>
</evidence>
<proteinExistence type="predicted"/>
<protein>
    <submittedName>
        <fullName evidence="1">Uncharacterized protein</fullName>
    </submittedName>
</protein>
<dbReference type="EMBL" id="JAHCDA010000001">
    <property type="protein sequence ID" value="MBS7810522.1"/>
    <property type="molecule type" value="Genomic_DNA"/>
</dbReference>